<protein>
    <submittedName>
        <fullName evidence="2">Cytochrome b5-like Heme/Steroid binding domain containing protein</fullName>
    </submittedName>
</protein>
<evidence type="ECO:0000313" key="3">
    <source>
        <dbReference type="Proteomes" id="UP001430356"/>
    </source>
</evidence>
<evidence type="ECO:0000313" key="2">
    <source>
        <dbReference type="EMBL" id="KAK7198769.1"/>
    </source>
</evidence>
<dbReference type="PROSITE" id="PS50255">
    <property type="entry name" value="CYTOCHROME_B5_2"/>
    <property type="match status" value="1"/>
</dbReference>
<dbReference type="InterPro" id="IPR036400">
    <property type="entry name" value="Cyt_B5-like_heme/steroid_sf"/>
</dbReference>
<evidence type="ECO:0000259" key="1">
    <source>
        <dbReference type="PROSITE" id="PS50255"/>
    </source>
</evidence>
<name>A0AAW0EZM7_9TRYP</name>
<sequence>MTDILAAHVAQPVPVAGEAEEYIWHIYDGRTYRVPMSFVRRHPDGRRLLLPYANRDITDAYNAAGHSKKAMRTLLRFLDESVSIEELQLMCEKACDGDNQHVWNWCVRAGSLLSVVTVMGAVYARCRQRSA</sequence>
<organism evidence="2 3">
    <name type="scientific">Novymonas esmeraldas</name>
    <dbReference type="NCBI Taxonomy" id="1808958"/>
    <lineage>
        <taxon>Eukaryota</taxon>
        <taxon>Discoba</taxon>
        <taxon>Euglenozoa</taxon>
        <taxon>Kinetoplastea</taxon>
        <taxon>Metakinetoplastina</taxon>
        <taxon>Trypanosomatida</taxon>
        <taxon>Trypanosomatidae</taxon>
        <taxon>Novymonas</taxon>
    </lineage>
</organism>
<keyword evidence="3" id="KW-1185">Reference proteome</keyword>
<dbReference type="EMBL" id="JAECZO010000173">
    <property type="protein sequence ID" value="KAK7198769.1"/>
    <property type="molecule type" value="Genomic_DNA"/>
</dbReference>
<dbReference type="AlphaFoldDB" id="A0AAW0EZM7"/>
<accession>A0AAW0EZM7</accession>
<reference evidence="2 3" key="1">
    <citation type="journal article" date="2021" name="MBio">
        <title>A New Model Trypanosomatid, Novymonas esmeraldas: Genomic Perception of Its 'Candidatus Pandoraea novymonadis' Endosymbiont.</title>
        <authorList>
            <person name="Zakharova A."/>
            <person name="Saura A."/>
            <person name="Butenko A."/>
            <person name="Podesvova L."/>
            <person name="Warmusova S."/>
            <person name="Kostygov A.Y."/>
            <person name="Nenarokova A."/>
            <person name="Lukes J."/>
            <person name="Opperdoes F.R."/>
            <person name="Yurchenko V."/>
        </authorList>
    </citation>
    <scope>NUCLEOTIDE SEQUENCE [LARGE SCALE GENOMIC DNA]</scope>
    <source>
        <strain evidence="2 3">E262AT.01</strain>
    </source>
</reference>
<dbReference type="SUPFAM" id="SSF55856">
    <property type="entry name" value="Cytochrome b5-like heme/steroid binding domain"/>
    <property type="match status" value="1"/>
</dbReference>
<proteinExistence type="predicted"/>
<dbReference type="Pfam" id="PF00173">
    <property type="entry name" value="Cyt-b5"/>
    <property type="match status" value="1"/>
</dbReference>
<dbReference type="Proteomes" id="UP001430356">
    <property type="component" value="Unassembled WGS sequence"/>
</dbReference>
<comment type="caution">
    <text evidence="2">The sequence shown here is derived from an EMBL/GenBank/DDBJ whole genome shotgun (WGS) entry which is preliminary data.</text>
</comment>
<gene>
    <name evidence="2" type="ORF">NESM_000842300</name>
</gene>
<dbReference type="InterPro" id="IPR001199">
    <property type="entry name" value="Cyt_B5-like_heme/steroid-bd"/>
</dbReference>
<dbReference type="Gene3D" id="3.10.120.10">
    <property type="entry name" value="Cytochrome b5-like heme/steroid binding domain"/>
    <property type="match status" value="1"/>
</dbReference>
<feature type="domain" description="Cytochrome b5 heme-binding" evidence="1">
    <location>
        <begin position="1"/>
        <end position="88"/>
    </location>
</feature>